<feature type="chain" id="PRO_5003026772" evidence="1">
    <location>
        <begin position="25"/>
        <end position="200"/>
    </location>
</feature>
<reference evidence="2 3" key="1">
    <citation type="submission" date="2009-10" db="EMBL/GenBank/DDBJ databases">
        <authorList>
            <person name="Qin X."/>
            <person name="Bachman B."/>
            <person name="Battles P."/>
            <person name="Bell A."/>
            <person name="Bess C."/>
            <person name="Bickham C."/>
            <person name="Chaboub L."/>
            <person name="Chen D."/>
            <person name="Coyle M."/>
            <person name="Deiros D.R."/>
            <person name="Dinh H."/>
            <person name="Forbes L."/>
            <person name="Fowler G."/>
            <person name="Francisco L."/>
            <person name="Fu Q."/>
            <person name="Gubbala S."/>
            <person name="Hale W."/>
            <person name="Han Y."/>
            <person name="Hemphill L."/>
            <person name="Highlander S.K."/>
            <person name="Hirani K."/>
            <person name="Hogues M."/>
            <person name="Jackson L."/>
            <person name="Jakkamsetti A."/>
            <person name="Javaid M."/>
            <person name="Jiang H."/>
            <person name="Korchina V."/>
            <person name="Kovar C."/>
            <person name="Lara F."/>
            <person name="Lee S."/>
            <person name="Mata R."/>
            <person name="Mathew T."/>
            <person name="Moen C."/>
            <person name="Morales K."/>
            <person name="Munidasa M."/>
            <person name="Nazareth L."/>
            <person name="Ngo R."/>
            <person name="Nguyen L."/>
            <person name="Okwuonu G."/>
            <person name="Ongeri F."/>
            <person name="Patil S."/>
            <person name="Petrosino J."/>
            <person name="Pham C."/>
            <person name="Pham P."/>
            <person name="Pu L.-L."/>
            <person name="Puazo M."/>
            <person name="Raj R."/>
            <person name="Reid J."/>
            <person name="Rouhana J."/>
            <person name="Saada N."/>
            <person name="Shang Y."/>
            <person name="Simmons D."/>
            <person name="Thornton R."/>
            <person name="Warren J."/>
            <person name="Weissenberger G."/>
            <person name="Zhang J."/>
            <person name="Zhang L."/>
            <person name="Zhou C."/>
            <person name="Zhu D."/>
            <person name="Muzny D."/>
            <person name="Worley K."/>
            <person name="Gibbs R."/>
        </authorList>
    </citation>
    <scope>NUCLEOTIDE SEQUENCE [LARGE SCALE GENOMIC DNA]</scope>
    <source>
        <strain evidence="2 3">DSM 17361</strain>
    </source>
</reference>
<comment type="caution">
    <text evidence="2">The sequence shown here is derived from an EMBL/GenBank/DDBJ whole genome shotgun (WGS) entry which is preliminary data.</text>
</comment>
<proteinExistence type="predicted"/>
<gene>
    <name evidence="2" type="ORF">HMPREF0645_1842</name>
</gene>
<dbReference type="HOGENOM" id="CLU_080413_1_0_10"/>
<protein>
    <submittedName>
        <fullName evidence="2">Tetratricopeptide repeat protein</fullName>
    </submittedName>
</protein>
<evidence type="ECO:0000256" key="1">
    <source>
        <dbReference type="SAM" id="SignalP"/>
    </source>
</evidence>
<evidence type="ECO:0000313" key="2">
    <source>
        <dbReference type="EMBL" id="EFA43680.1"/>
    </source>
</evidence>
<name>D1PY07_9BACT</name>
<feature type="signal peptide" evidence="1">
    <location>
        <begin position="1"/>
        <end position="24"/>
    </location>
</feature>
<dbReference type="Gene3D" id="1.25.40.10">
    <property type="entry name" value="Tetratricopeptide repeat domain"/>
    <property type="match status" value="2"/>
</dbReference>
<dbReference type="OrthoDB" id="1074845at2"/>
<dbReference type="EMBL" id="ACKS01000073">
    <property type="protein sequence ID" value="EFA43680.1"/>
    <property type="molecule type" value="Genomic_DNA"/>
</dbReference>
<dbReference type="AlphaFoldDB" id="D1PY07"/>
<dbReference type="SMART" id="SM00028">
    <property type="entry name" value="TPR"/>
    <property type="match status" value="2"/>
</dbReference>
<sequence length="200" mass="23776">MKVSQWARQVVTVILLLLMVGLQAAAQATDRERLGMGLEYFRSGKYHEALLILQKLDRQYRLNPRIRAYIGVCFYYEWDYKMATTYLDSVIPKLTAFSPQERSFYFYANAESHFNLKQYEKALSMYQQMLEVCHDNEKADAFYRIGFIHVYNQDWLDALDNLQSALVYYRQYQPKEKARVAQIRNMINGCCARIRQEEKE</sequence>
<dbReference type="InterPro" id="IPR011990">
    <property type="entry name" value="TPR-like_helical_dom_sf"/>
</dbReference>
<dbReference type="RefSeq" id="WP_007173945.1">
    <property type="nucleotide sequence ID" value="NZ_GG704781.1"/>
</dbReference>
<dbReference type="Proteomes" id="UP000003160">
    <property type="component" value="Unassembled WGS sequence"/>
</dbReference>
<dbReference type="InterPro" id="IPR019734">
    <property type="entry name" value="TPR_rpt"/>
</dbReference>
<accession>D1PY07</accession>
<keyword evidence="1" id="KW-0732">Signal</keyword>
<organism evidence="2 3">
    <name type="scientific">Hallella bergensis DSM 17361</name>
    <dbReference type="NCBI Taxonomy" id="585502"/>
    <lineage>
        <taxon>Bacteria</taxon>
        <taxon>Pseudomonadati</taxon>
        <taxon>Bacteroidota</taxon>
        <taxon>Bacteroidia</taxon>
        <taxon>Bacteroidales</taxon>
        <taxon>Prevotellaceae</taxon>
        <taxon>Hallella</taxon>
    </lineage>
</organism>
<evidence type="ECO:0000313" key="3">
    <source>
        <dbReference type="Proteomes" id="UP000003160"/>
    </source>
</evidence>
<keyword evidence="3" id="KW-1185">Reference proteome</keyword>
<dbReference type="SUPFAM" id="SSF48452">
    <property type="entry name" value="TPR-like"/>
    <property type="match status" value="1"/>
</dbReference>